<protein>
    <submittedName>
        <fullName evidence="3">SHOCT domain-containing protein</fullName>
    </submittedName>
</protein>
<sequence length="245" mass="26503">MQTLTDYGQNAINNLAQRYGVSNDAVTTLLYAVMNGNGTMAQFYHPELGGGGQWMQGGMTMVGDMFNYGLKSTVDGLCQALSNLLNQPNALFVPQPQQQGNRNWWPDDLGMAASTGGQNNVRYAYFPSSCRLAIDISGQVTIYNTLDHQIGGVSQQQGGSTSLTFSSQYGTLTVDQLPIVSINGVAPQPQPVQQPFQPAAPQLSFNTNEGGDIFALIERLADLKQKGVISEDEFASKKAELLQRL</sequence>
<dbReference type="EMBL" id="CP072748">
    <property type="protein sequence ID" value="QTX12459.1"/>
    <property type="molecule type" value="Genomic_DNA"/>
</dbReference>
<reference evidence="2 4" key="1">
    <citation type="submission" date="2021-03" db="EMBL/GenBank/DDBJ databases">
        <title>Draft genome and methylome analysis of Thiotrix fructosivoruns ATCC 49748.</title>
        <authorList>
            <person name="Fomenkov A."/>
            <person name="Grabovich M.Y."/>
            <person name="Roberts R.J."/>
        </authorList>
    </citation>
    <scope>NUCLEOTIDE SEQUENCE [LARGE SCALE GENOMIC DNA]</scope>
    <source>
        <strain evidence="2 4">ATCC 49748</strain>
    </source>
</reference>
<evidence type="ECO:0000313" key="4">
    <source>
        <dbReference type="Proteomes" id="UP000664466"/>
    </source>
</evidence>
<accession>A0A8B0SNK0</accession>
<dbReference type="AlphaFoldDB" id="A0A8B0SNK0"/>
<dbReference type="InterPro" id="IPR018649">
    <property type="entry name" value="SHOCT"/>
</dbReference>
<dbReference type="Pfam" id="PF09851">
    <property type="entry name" value="SHOCT"/>
    <property type="match status" value="1"/>
</dbReference>
<evidence type="ECO:0000259" key="1">
    <source>
        <dbReference type="Pfam" id="PF09851"/>
    </source>
</evidence>
<organism evidence="3">
    <name type="scientific">Thiothrix fructosivorans</name>
    <dbReference type="NCBI Taxonomy" id="111770"/>
    <lineage>
        <taxon>Bacteria</taxon>
        <taxon>Pseudomonadati</taxon>
        <taxon>Pseudomonadota</taxon>
        <taxon>Gammaproteobacteria</taxon>
        <taxon>Thiotrichales</taxon>
        <taxon>Thiotrichaceae</taxon>
        <taxon>Thiothrix</taxon>
    </lineage>
</organism>
<name>A0A8B0SNK0_9GAMM</name>
<evidence type="ECO:0000313" key="2">
    <source>
        <dbReference type="EMBL" id="MBO0612040.1"/>
    </source>
</evidence>
<keyword evidence="4" id="KW-1185">Reference proteome</keyword>
<dbReference type="RefSeq" id="WP_207249753.1">
    <property type="nucleotide sequence ID" value="NZ_JAFMPM010000006.1"/>
</dbReference>
<reference evidence="3" key="2">
    <citation type="submission" date="2021-04" db="EMBL/GenBank/DDBJ databases">
        <title>Complete Genome and methylome analysis of Thiothrix fructosivorans ATCC 49748.</title>
        <authorList>
            <person name="Fomenkov A."/>
            <person name="Sun L."/>
            <person name="Vincze T."/>
            <person name="Grabovich M.Y."/>
            <person name="Roberts R.J."/>
        </authorList>
    </citation>
    <scope>NUCLEOTIDE SEQUENCE</scope>
    <source>
        <strain evidence="3">ATCC 49748</strain>
    </source>
</reference>
<gene>
    <name evidence="3" type="ORF">J1836_009090</name>
    <name evidence="2" type="ORF">J1836_03735</name>
</gene>
<dbReference type="EMBL" id="JAFMPM010000006">
    <property type="protein sequence ID" value="MBO0612040.1"/>
    <property type="molecule type" value="Genomic_DNA"/>
</dbReference>
<dbReference type="Proteomes" id="UP000664466">
    <property type="component" value="Unassembled WGS sequence"/>
</dbReference>
<proteinExistence type="predicted"/>
<evidence type="ECO:0000313" key="3">
    <source>
        <dbReference type="EMBL" id="QTX12459.1"/>
    </source>
</evidence>
<feature type="domain" description="SHOCT" evidence="1">
    <location>
        <begin position="217"/>
        <end position="242"/>
    </location>
</feature>